<protein>
    <submittedName>
        <fullName evidence="1">Uncharacterized protein</fullName>
    </submittedName>
</protein>
<gene>
    <name evidence="1" type="ORF">PFDG_05359</name>
</gene>
<dbReference type="AlphaFoldDB" id="A0A0L7MB64"/>
<organism evidence="1 2">
    <name type="scientific">Plasmodium falciparum (isolate Dd2)</name>
    <dbReference type="NCBI Taxonomy" id="57267"/>
    <lineage>
        <taxon>Eukaryota</taxon>
        <taxon>Sar</taxon>
        <taxon>Alveolata</taxon>
        <taxon>Apicomplexa</taxon>
        <taxon>Aconoidasida</taxon>
        <taxon>Haemosporida</taxon>
        <taxon>Plasmodiidae</taxon>
        <taxon>Plasmodium</taxon>
        <taxon>Plasmodium (Laverania)</taxon>
    </lineage>
</organism>
<name>A0A0L7MB64_PLAF4</name>
<evidence type="ECO:0000313" key="1">
    <source>
        <dbReference type="EMBL" id="KOB89805.1"/>
    </source>
</evidence>
<sequence>MGCNIVRVPTKVILHIIYILKDILAGNTYSIILSLDAFIYICAEPIKGSNGDSTTMSCEVMSLYNEITNVKYMHG</sequence>
<reference evidence="2" key="2">
    <citation type="submission" date="2006-09" db="EMBL/GenBank/DDBJ databases">
        <title>The genome sequence of Plasmodium falciparum Dd2.</title>
        <authorList>
            <consortium name="The Broad Institute Genome Sequencing Platform"/>
            <person name="Birren B."/>
            <person name="Lander E."/>
            <person name="Galagan J."/>
            <person name="Nusbaum C."/>
            <person name="Devon K."/>
            <person name="Henn M."/>
            <person name="Jaffe D."/>
            <person name="Butler J."/>
            <person name="Alvarez P."/>
            <person name="Gnerre S."/>
            <person name="Grabherr M."/>
            <person name="Kleber M."/>
            <person name="Mauceli E."/>
            <person name="Brockman W."/>
            <person name="MacCallum I.A."/>
            <person name="Rounsley S."/>
            <person name="Young S."/>
            <person name="LaButti K."/>
            <person name="Pushparaj V."/>
            <person name="DeCaprio D."/>
            <person name="Crawford M."/>
            <person name="Koehrsen M."/>
            <person name="Engels R."/>
            <person name="Montgomery P."/>
            <person name="Pearson M."/>
            <person name="Howarth C."/>
            <person name="Larson L."/>
            <person name="Luoma S."/>
            <person name="White J."/>
            <person name="Kodira C."/>
            <person name="Zeng Q."/>
            <person name="O'Leary S."/>
            <person name="Yandava C."/>
            <person name="Alvarado L."/>
            <person name="Wirth D."/>
            <person name="Volkman S."/>
            <person name="Hartl D."/>
        </authorList>
    </citation>
    <scope>NUCLEOTIDE SEQUENCE [LARGE SCALE GENOMIC DNA]</scope>
</reference>
<dbReference type="EMBL" id="GG703360">
    <property type="protein sequence ID" value="KOB89805.1"/>
    <property type="molecule type" value="Genomic_DNA"/>
</dbReference>
<proteinExistence type="predicted"/>
<evidence type="ECO:0000313" key="2">
    <source>
        <dbReference type="Proteomes" id="UP000054282"/>
    </source>
</evidence>
<accession>A0A0L7MB64</accession>
<dbReference type="KEGG" id="pfd:PFDG_05359"/>
<dbReference type="Proteomes" id="UP000054282">
    <property type="component" value="Unassembled WGS sequence"/>
</dbReference>
<reference evidence="2" key="1">
    <citation type="submission" date="2006-09" db="EMBL/GenBank/DDBJ databases">
        <title>Annotation of Plasmodium falciparum Dd2.</title>
        <authorList>
            <consortium name="The Broad Institute Genome Sequencing Platform"/>
            <person name="Volkman S.K."/>
            <person name="Neafsey D.E."/>
            <person name="Dash A.P."/>
            <person name="Chitnis C.E."/>
            <person name="Hartl D.L."/>
            <person name="Young S.K."/>
            <person name="Zeng Q."/>
            <person name="Koehrsen M."/>
            <person name="Alvarado L."/>
            <person name="Berlin A."/>
            <person name="Borenstein D."/>
            <person name="Chapman S.B."/>
            <person name="Chen Z."/>
            <person name="Engels R."/>
            <person name="Freedman E."/>
            <person name="Gellesch M."/>
            <person name="Goldberg J."/>
            <person name="Griggs A."/>
            <person name="Gujja S."/>
            <person name="Heilman E.R."/>
            <person name="Heiman D.I."/>
            <person name="Howarth C."/>
            <person name="Jen D."/>
            <person name="Larson L."/>
            <person name="Mehta T."/>
            <person name="Neiman D."/>
            <person name="Park D."/>
            <person name="Pearson M."/>
            <person name="Roberts A."/>
            <person name="Saif S."/>
            <person name="Shea T."/>
            <person name="Shenoy N."/>
            <person name="Sisk P."/>
            <person name="Stolte C."/>
            <person name="Sykes S."/>
            <person name="Walk T."/>
            <person name="White J."/>
            <person name="Yandava C."/>
            <person name="Haas B."/>
            <person name="Henn M.R."/>
            <person name="Nusbaum C."/>
            <person name="Birren B."/>
        </authorList>
    </citation>
    <scope>NUCLEOTIDE SEQUENCE [LARGE SCALE GENOMIC DNA]</scope>
</reference>